<dbReference type="OrthoDB" id="683821at2759"/>
<proteinExistence type="predicted"/>
<dbReference type="PANTHER" id="PTHR34576">
    <property type="entry name" value="MEMBRANE-ASSOCIATED KINASE REGULATOR 6-RELATED"/>
    <property type="match status" value="1"/>
</dbReference>
<accession>A0A8J5TDW3</accession>
<evidence type="ECO:0000313" key="3">
    <source>
        <dbReference type="Proteomes" id="UP000729402"/>
    </source>
</evidence>
<evidence type="ECO:0000313" key="2">
    <source>
        <dbReference type="EMBL" id="KAG8084037.1"/>
    </source>
</evidence>
<keyword evidence="3" id="KW-1185">Reference proteome</keyword>
<reference evidence="2" key="1">
    <citation type="journal article" date="2021" name="bioRxiv">
        <title>Whole Genome Assembly and Annotation of Northern Wild Rice, Zizania palustris L., Supports a Whole Genome Duplication in the Zizania Genus.</title>
        <authorList>
            <person name="Haas M."/>
            <person name="Kono T."/>
            <person name="Macchietto M."/>
            <person name="Millas R."/>
            <person name="McGilp L."/>
            <person name="Shao M."/>
            <person name="Duquette J."/>
            <person name="Hirsch C.N."/>
            <person name="Kimball J."/>
        </authorList>
    </citation>
    <scope>NUCLEOTIDE SEQUENCE</scope>
    <source>
        <tissue evidence="2">Fresh leaf tissue</tissue>
    </source>
</reference>
<sequence length="163" mass="17784">MPLTALYIIFVAVTLVQSFRCMPLPELPLVSSLSMEALPSRSDNFSHGWLRRKVRPAVAQCFKRLGSEDDVMHGGLGQSFNSSTASFIDMDPAELFSMRWTSFTVAEEEDHDFGLLCAGAQCSPLLVGTGSTLYDGHLIFPPCEKGIVARDDSAYADMSSSPL</sequence>
<dbReference type="InterPro" id="IPR044699">
    <property type="entry name" value="MAKR6"/>
</dbReference>
<keyword evidence="1" id="KW-0732">Signal</keyword>
<gene>
    <name evidence="2" type="ORF">GUJ93_ZPchr0010g9513</name>
</gene>
<dbReference type="EMBL" id="JAAALK010000082">
    <property type="protein sequence ID" value="KAG8084037.1"/>
    <property type="molecule type" value="Genomic_DNA"/>
</dbReference>
<protein>
    <submittedName>
        <fullName evidence="2">Uncharacterized protein</fullName>
    </submittedName>
</protein>
<name>A0A8J5TDW3_ZIZPA</name>
<feature type="signal peptide" evidence="1">
    <location>
        <begin position="1"/>
        <end position="18"/>
    </location>
</feature>
<evidence type="ECO:0000256" key="1">
    <source>
        <dbReference type="SAM" id="SignalP"/>
    </source>
</evidence>
<organism evidence="2 3">
    <name type="scientific">Zizania palustris</name>
    <name type="common">Northern wild rice</name>
    <dbReference type="NCBI Taxonomy" id="103762"/>
    <lineage>
        <taxon>Eukaryota</taxon>
        <taxon>Viridiplantae</taxon>
        <taxon>Streptophyta</taxon>
        <taxon>Embryophyta</taxon>
        <taxon>Tracheophyta</taxon>
        <taxon>Spermatophyta</taxon>
        <taxon>Magnoliopsida</taxon>
        <taxon>Liliopsida</taxon>
        <taxon>Poales</taxon>
        <taxon>Poaceae</taxon>
        <taxon>BOP clade</taxon>
        <taxon>Oryzoideae</taxon>
        <taxon>Oryzeae</taxon>
        <taxon>Zizaniinae</taxon>
        <taxon>Zizania</taxon>
    </lineage>
</organism>
<dbReference type="Proteomes" id="UP000729402">
    <property type="component" value="Unassembled WGS sequence"/>
</dbReference>
<reference evidence="2" key="2">
    <citation type="submission" date="2021-02" db="EMBL/GenBank/DDBJ databases">
        <authorList>
            <person name="Kimball J.A."/>
            <person name="Haas M.W."/>
            <person name="Macchietto M."/>
            <person name="Kono T."/>
            <person name="Duquette J."/>
            <person name="Shao M."/>
        </authorList>
    </citation>
    <scope>NUCLEOTIDE SEQUENCE</scope>
    <source>
        <tissue evidence="2">Fresh leaf tissue</tissue>
    </source>
</reference>
<feature type="chain" id="PRO_5035297527" evidence="1">
    <location>
        <begin position="19"/>
        <end position="163"/>
    </location>
</feature>
<comment type="caution">
    <text evidence="2">The sequence shown here is derived from an EMBL/GenBank/DDBJ whole genome shotgun (WGS) entry which is preliminary data.</text>
</comment>
<dbReference type="PANTHER" id="PTHR34576:SF5">
    <property type="entry name" value="EXPRESSED PROTEIN"/>
    <property type="match status" value="1"/>
</dbReference>
<dbReference type="AlphaFoldDB" id="A0A8J5TDW3"/>